<evidence type="ECO:0000313" key="3">
    <source>
        <dbReference type="EMBL" id="SEO46083.1"/>
    </source>
</evidence>
<accession>A0A1H8PX21</accession>
<dbReference type="AlphaFoldDB" id="A0A1H8PX21"/>
<evidence type="ECO:0000313" key="4">
    <source>
        <dbReference type="Proteomes" id="UP000198960"/>
    </source>
</evidence>
<evidence type="ECO:0000256" key="1">
    <source>
        <dbReference type="SAM" id="MobiDB-lite"/>
    </source>
</evidence>
<keyword evidence="2" id="KW-0472">Membrane</keyword>
<dbReference type="EMBL" id="FOEE01000001">
    <property type="protein sequence ID" value="SEO46083.1"/>
    <property type="molecule type" value="Genomic_DNA"/>
</dbReference>
<keyword evidence="2" id="KW-1133">Transmembrane helix</keyword>
<keyword evidence="2" id="KW-0812">Transmembrane</keyword>
<protein>
    <submittedName>
        <fullName evidence="3">Uncharacterized protein</fullName>
    </submittedName>
</protein>
<evidence type="ECO:0000256" key="2">
    <source>
        <dbReference type="SAM" id="Phobius"/>
    </source>
</evidence>
<feature type="transmembrane region" description="Helical" evidence="2">
    <location>
        <begin position="28"/>
        <end position="46"/>
    </location>
</feature>
<proteinExistence type="predicted"/>
<gene>
    <name evidence="3" type="ORF">SAMN05660991_00415</name>
</gene>
<dbReference type="RefSeq" id="WP_091939578.1">
    <property type="nucleotide sequence ID" value="NZ_FOEE01000001.1"/>
</dbReference>
<name>A0A1H8PX21_9ACTN</name>
<sequence length="113" mass="12103">MDSSEAQVLADLEQELLAPAVRRLRRRFCAVTAVAAAAAVGAFAVLGLAALPVLYVVLLAGGLVLVARATDRPGLPAPDGLGDGRPERPRHRHRHPLRHRHPRRQPLGCSTKS</sequence>
<keyword evidence="4" id="KW-1185">Reference proteome</keyword>
<reference evidence="4" key="1">
    <citation type="submission" date="2016-10" db="EMBL/GenBank/DDBJ databases">
        <authorList>
            <person name="Varghese N."/>
            <person name="Submissions S."/>
        </authorList>
    </citation>
    <scope>NUCLEOTIDE SEQUENCE [LARGE SCALE GENOMIC DNA]</scope>
    <source>
        <strain evidence="4">DSM 45413</strain>
    </source>
</reference>
<organism evidence="3 4">
    <name type="scientific">Trujillonella endophytica</name>
    <dbReference type="NCBI Taxonomy" id="673521"/>
    <lineage>
        <taxon>Bacteria</taxon>
        <taxon>Bacillati</taxon>
        <taxon>Actinomycetota</taxon>
        <taxon>Actinomycetes</taxon>
        <taxon>Geodermatophilales</taxon>
        <taxon>Geodermatophilaceae</taxon>
        <taxon>Trujillonella</taxon>
    </lineage>
</organism>
<feature type="compositionally biased region" description="Basic residues" evidence="1">
    <location>
        <begin position="88"/>
        <end position="104"/>
    </location>
</feature>
<feature type="region of interest" description="Disordered" evidence="1">
    <location>
        <begin position="71"/>
        <end position="113"/>
    </location>
</feature>
<dbReference type="Proteomes" id="UP000198960">
    <property type="component" value="Unassembled WGS sequence"/>
</dbReference>
<feature type="compositionally biased region" description="Low complexity" evidence="1">
    <location>
        <begin position="71"/>
        <end position="80"/>
    </location>
</feature>
<dbReference type="STRING" id="673521.SAMN05660991_00415"/>